<evidence type="ECO:0000259" key="1">
    <source>
        <dbReference type="Pfam" id="PF03184"/>
    </source>
</evidence>
<comment type="caution">
    <text evidence="2">The sequence shown here is derived from an EMBL/GenBank/DDBJ whole genome shotgun (WGS) entry which is preliminary data.</text>
</comment>
<sequence>MKTYYRCDMLRAVLGGDNADKGLLEIIKAITVKDTLFMIAKSWDHIKPSTIADCWYNSLHIGGRASEVDTHPAQSITTDVTENCRHLGLGNFTETEINAWMNCDNKIGTKTLTDDQIVNIVTEEQ</sequence>
<dbReference type="EMBL" id="BEZZ01000155">
    <property type="protein sequence ID" value="GCC27200.1"/>
    <property type="molecule type" value="Genomic_DNA"/>
</dbReference>
<proteinExistence type="predicted"/>
<accession>A0A401SA17</accession>
<gene>
    <name evidence="2" type="ORF">chiPu_0005624</name>
</gene>
<protein>
    <recommendedName>
        <fullName evidence="1">DDE-1 domain-containing protein</fullName>
    </recommendedName>
</protein>
<organism evidence="2 3">
    <name type="scientific">Chiloscyllium punctatum</name>
    <name type="common">Brownbanded bambooshark</name>
    <name type="synonym">Hemiscyllium punctatum</name>
    <dbReference type="NCBI Taxonomy" id="137246"/>
    <lineage>
        <taxon>Eukaryota</taxon>
        <taxon>Metazoa</taxon>
        <taxon>Chordata</taxon>
        <taxon>Craniata</taxon>
        <taxon>Vertebrata</taxon>
        <taxon>Chondrichthyes</taxon>
        <taxon>Elasmobranchii</taxon>
        <taxon>Galeomorphii</taxon>
        <taxon>Galeoidea</taxon>
        <taxon>Orectolobiformes</taxon>
        <taxon>Hemiscylliidae</taxon>
        <taxon>Chiloscyllium</taxon>
    </lineage>
</organism>
<dbReference type="Pfam" id="PF03184">
    <property type="entry name" value="DDE_1"/>
    <property type="match status" value="1"/>
</dbReference>
<evidence type="ECO:0000313" key="2">
    <source>
        <dbReference type="EMBL" id="GCC27200.1"/>
    </source>
</evidence>
<dbReference type="AlphaFoldDB" id="A0A401SA17"/>
<dbReference type="OrthoDB" id="125347at2759"/>
<dbReference type="Proteomes" id="UP000287033">
    <property type="component" value="Unassembled WGS sequence"/>
</dbReference>
<dbReference type="GO" id="GO:0003676">
    <property type="term" value="F:nucleic acid binding"/>
    <property type="evidence" value="ECO:0007669"/>
    <property type="project" value="InterPro"/>
</dbReference>
<reference evidence="2 3" key="1">
    <citation type="journal article" date="2018" name="Nat. Ecol. Evol.">
        <title>Shark genomes provide insights into elasmobranch evolution and the origin of vertebrates.</title>
        <authorList>
            <person name="Hara Y"/>
            <person name="Yamaguchi K"/>
            <person name="Onimaru K"/>
            <person name="Kadota M"/>
            <person name="Koyanagi M"/>
            <person name="Keeley SD"/>
            <person name="Tatsumi K"/>
            <person name="Tanaka K"/>
            <person name="Motone F"/>
            <person name="Kageyama Y"/>
            <person name="Nozu R"/>
            <person name="Adachi N"/>
            <person name="Nishimura O"/>
            <person name="Nakagawa R"/>
            <person name="Tanegashima C"/>
            <person name="Kiyatake I"/>
            <person name="Matsumoto R"/>
            <person name="Murakumo K"/>
            <person name="Nishida K"/>
            <person name="Terakita A"/>
            <person name="Kuratani S"/>
            <person name="Sato K"/>
            <person name="Hyodo S Kuraku.S."/>
        </authorList>
    </citation>
    <scope>NUCLEOTIDE SEQUENCE [LARGE SCALE GENOMIC DNA]</scope>
</reference>
<dbReference type="InterPro" id="IPR004875">
    <property type="entry name" value="DDE_SF_endonuclease_dom"/>
</dbReference>
<name>A0A401SA17_CHIPU</name>
<evidence type="ECO:0000313" key="3">
    <source>
        <dbReference type="Proteomes" id="UP000287033"/>
    </source>
</evidence>
<keyword evidence="3" id="KW-1185">Reference proteome</keyword>
<feature type="domain" description="DDE-1" evidence="1">
    <location>
        <begin position="1"/>
        <end position="55"/>
    </location>
</feature>